<reference evidence="2 3" key="1">
    <citation type="submission" date="2015-09" db="EMBL/GenBank/DDBJ databases">
        <title>Sorangium comparison.</title>
        <authorList>
            <person name="Zaburannyi N."/>
            <person name="Bunk B."/>
            <person name="Overmann J."/>
            <person name="Mueller R."/>
        </authorList>
    </citation>
    <scope>NUCLEOTIDE SEQUENCE [LARGE SCALE GENOMIC DNA]</scope>
    <source>
        <strain evidence="2 3">So ce26</strain>
    </source>
</reference>
<feature type="compositionally biased region" description="Basic and acidic residues" evidence="1">
    <location>
        <begin position="55"/>
        <end position="64"/>
    </location>
</feature>
<dbReference type="OrthoDB" id="5526137at2"/>
<proteinExistence type="predicted"/>
<dbReference type="Proteomes" id="UP000238348">
    <property type="component" value="Chromosome"/>
</dbReference>
<evidence type="ECO:0008006" key="4">
    <source>
        <dbReference type="Google" id="ProtNLM"/>
    </source>
</evidence>
<gene>
    <name evidence="2" type="ORF">SOCE26_081540</name>
</gene>
<accession>A0A2L0F4X8</accession>
<dbReference type="Pfam" id="PF11154">
    <property type="entry name" value="DUF2934"/>
    <property type="match status" value="1"/>
</dbReference>
<name>A0A2L0F4X8_SORCE</name>
<feature type="compositionally biased region" description="Basic residues" evidence="1">
    <location>
        <begin position="1"/>
        <end position="13"/>
    </location>
</feature>
<dbReference type="RefSeq" id="WP_104984798.1">
    <property type="nucleotide sequence ID" value="NZ_CP012673.1"/>
</dbReference>
<evidence type="ECO:0000313" key="2">
    <source>
        <dbReference type="EMBL" id="AUX46648.1"/>
    </source>
</evidence>
<feature type="region of interest" description="Disordered" evidence="1">
    <location>
        <begin position="1"/>
        <end position="71"/>
    </location>
</feature>
<dbReference type="InterPro" id="IPR021327">
    <property type="entry name" value="DUF2934"/>
</dbReference>
<protein>
    <recommendedName>
        <fullName evidence="4">DUF2934 domain-containing protein</fullName>
    </recommendedName>
</protein>
<organism evidence="2 3">
    <name type="scientific">Sorangium cellulosum</name>
    <name type="common">Polyangium cellulosum</name>
    <dbReference type="NCBI Taxonomy" id="56"/>
    <lineage>
        <taxon>Bacteria</taxon>
        <taxon>Pseudomonadati</taxon>
        <taxon>Myxococcota</taxon>
        <taxon>Polyangia</taxon>
        <taxon>Polyangiales</taxon>
        <taxon>Polyangiaceae</taxon>
        <taxon>Sorangium</taxon>
    </lineage>
</organism>
<dbReference type="AlphaFoldDB" id="A0A2L0F4X8"/>
<evidence type="ECO:0000313" key="3">
    <source>
        <dbReference type="Proteomes" id="UP000238348"/>
    </source>
</evidence>
<dbReference type="EMBL" id="CP012673">
    <property type="protein sequence ID" value="AUX46648.1"/>
    <property type="molecule type" value="Genomic_DNA"/>
</dbReference>
<feature type="compositionally biased region" description="Low complexity" evidence="1">
    <location>
        <begin position="16"/>
        <end position="44"/>
    </location>
</feature>
<sequence>MTSKRKTPARRKTTQAPSQLDAQVAAAAPSAAQPESAVSAPAAVKMPSPAPARDNSPRPAREGAPRIGGLSREERHRLIAKVAYGYAERAGFRTNPVEDWLNAEREVDARLERLAS</sequence>
<evidence type="ECO:0000256" key="1">
    <source>
        <dbReference type="SAM" id="MobiDB-lite"/>
    </source>
</evidence>